<dbReference type="HOGENOM" id="CLU_1493847_0_0_10"/>
<feature type="signal peptide" evidence="1">
    <location>
        <begin position="1"/>
        <end position="21"/>
    </location>
</feature>
<dbReference type="Pfam" id="PF20448">
    <property type="entry name" value="DUF6705"/>
    <property type="match status" value="1"/>
</dbReference>
<dbReference type="InterPro" id="IPR046551">
    <property type="entry name" value="DUF6705"/>
</dbReference>
<feature type="domain" description="DUF6705" evidence="2">
    <location>
        <begin position="1"/>
        <end position="179"/>
    </location>
</feature>
<evidence type="ECO:0000313" key="3">
    <source>
        <dbReference type="EMBL" id="EAP86556.1"/>
    </source>
</evidence>
<dbReference type="GeneID" id="89453927"/>
<protein>
    <recommendedName>
        <fullName evidence="2">DUF6705 domain-containing protein</fullName>
    </recommendedName>
</protein>
<dbReference type="EMBL" id="CP002046">
    <property type="protein sequence ID" value="EAP86556.1"/>
    <property type="molecule type" value="Genomic_DNA"/>
</dbReference>
<dbReference type="Proteomes" id="UP000002297">
    <property type="component" value="Chromosome"/>
</dbReference>
<dbReference type="STRING" id="216432.CA2559_10988"/>
<feature type="chain" id="PRO_5002660911" description="DUF6705 domain-containing protein" evidence="1">
    <location>
        <begin position="22"/>
        <end position="180"/>
    </location>
</feature>
<keyword evidence="4" id="KW-1185">Reference proteome</keyword>
<dbReference type="OrthoDB" id="1261237at2"/>
<dbReference type="AlphaFoldDB" id="A3U9S0"/>
<organism evidence="3 4">
    <name type="scientific">Croceibacter atlanticus (strain ATCC BAA-628 / JCM 21780 / CIP 108009 / IAM 15332 / KCTC 12090 / HTCC2559)</name>
    <dbReference type="NCBI Taxonomy" id="216432"/>
    <lineage>
        <taxon>Bacteria</taxon>
        <taxon>Pseudomonadati</taxon>
        <taxon>Bacteroidota</taxon>
        <taxon>Flavobacteriia</taxon>
        <taxon>Flavobacteriales</taxon>
        <taxon>Flavobacteriaceae</taxon>
        <taxon>Croceibacter</taxon>
    </lineage>
</organism>
<proteinExistence type="predicted"/>
<dbReference type="KEGG" id="cat:CA2559_10988"/>
<evidence type="ECO:0000313" key="4">
    <source>
        <dbReference type="Proteomes" id="UP000002297"/>
    </source>
</evidence>
<evidence type="ECO:0000256" key="1">
    <source>
        <dbReference type="SAM" id="SignalP"/>
    </source>
</evidence>
<sequence length="180" mass="20674">MKNSISLITLLVLCISCSAQHTIVDVSNKIDWTTNTYLKDTNNHFEDVLGTWKWEEGNSSFEIEFTKITNYNYEGINMAIDFILARYKYVKDGVLVANILNNIYDPLNFKATLVFDNPTEYIFIINDVVSDKTKKGQFKLNSNGLDTIATYSLRNLEGMYVNQSNIEFSLPTQLTLIKQR</sequence>
<evidence type="ECO:0000259" key="2">
    <source>
        <dbReference type="Pfam" id="PF20448"/>
    </source>
</evidence>
<accession>A3U9S0</accession>
<dbReference type="eggNOG" id="ENOG502ZCZP">
    <property type="taxonomic scope" value="Bacteria"/>
</dbReference>
<keyword evidence="1" id="KW-0732">Signal</keyword>
<reference evidence="3 4" key="1">
    <citation type="journal article" date="2010" name="J. Bacteriol.">
        <title>The complete genome sequence of Croceibacter atlanticus HTCC2559T.</title>
        <authorList>
            <person name="Oh H.M."/>
            <person name="Kang I."/>
            <person name="Ferriera S."/>
            <person name="Giovannoni S.J."/>
            <person name="Cho J.C."/>
        </authorList>
    </citation>
    <scope>NUCLEOTIDE SEQUENCE [LARGE SCALE GENOMIC DNA]</scope>
    <source>
        <strain evidence="4">ATCC BAA-628 / HTCC2559 / KCTC 12090</strain>
    </source>
</reference>
<name>A3U9S0_CROAH</name>
<gene>
    <name evidence="3" type="ordered locus">CA2559_10988</name>
</gene>
<dbReference type="RefSeq" id="WP_013187937.1">
    <property type="nucleotide sequence ID" value="NC_014230.1"/>
</dbReference>